<dbReference type="InterPro" id="IPR001647">
    <property type="entry name" value="HTH_TetR"/>
</dbReference>
<keyword evidence="8" id="KW-1185">Reference proteome</keyword>
<keyword evidence="2 4" id="KW-0238">DNA-binding</keyword>
<organism evidence="7 8">
    <name type="scientific">Zhihengliuella halotolerans</name>
    <dbReference type="NCBI Taxonomy" id="370736"/>
    <lineage>
        <taxon>Bacteria</taxon>
        <taxon>Bacillati</taxon>
        <taxon>Actinomycetota</taxon>
        <taxon>Actinomycetes</taxon>
        <taxon>Micrococcales</taxon>
        <taxon>Micrococcaceae</taxon>
        <taxon>Zhihengliuella</taxon>
    </lineage>
</organism>
<feature type="DNA-binding region" description="H-T-H motif" evidence="4">
    <location>
        <begin position="48"/>
        <end position="67"/>
    </location>
</feature>
<evidence type="ECO:0000256" key="2">
    <source>
        <dbReference type="ARBA" id="ARBA00023125"/>
    </source>
</evidence>
<dbReference type="SUPFAM" id="SSF46689">
    <property type="entry name" value="Homeodomain-like"/>
    <property type="match status" value="1"/>
</dbReference>
<dbReference type="SUPFAM" id="SSF48498">
    <property type="entry name" value="Tetracyclin repressor-like, C-terminal domain"/>
    <property type="match status" value="1"/>
</dbReference>
<dbReference type="InterPro" id="IPR009057">
    <property type="entry name" value="Homeodomain-like_sf"/>
</dbReference>
<evidence type="ECO:0000256" key="5">
    <source>
        <dbReference type="SAM" id="MobiDB-lite"/>
    </source>
</evidence>
<dbReference type="AlphaFoldDB" id="A0A4Q8AF30"/>
<protein>
    <submittedName>
        <fullName evidence="7">TetR family transcriptional regulator</fullName>
    </submittedName>
</protein>
<dbReference type="GO" id="GO:0003700">
    <property type="term" value="F:DNA-binding transcription factor activity"/>
    <property type="evidence" value="ECO:0007669"/>
    <property type="project" value="TreeGrafter"/>
</dbReference>
<evidence type="ECO:0000256" key="1">
    <source>
        <dbReference type="ARBA" id="ARBA00023015"/>
    </source>
</evidence>
<comment type="caution">
    <text evidence="7">The sequence shown here is derived from an EMBL/GenBank/DDBJ whole genome shotgun (WGS) entry which is preliminary data.</text>
</comment>
<dbReference type="Gene3D" id="1.10.357.10">
    <property type="entry name" value="Tetracycline Repressor, domain 2"/>
    <property type="match status" value="1"/>
</dbReference>
<accession>A0A4Q8AF30</accession>
<dbReference type="Proteomes" id="UP000292685">
    <property type="component" value="Unassembled WGS sequence"/>
</dbReference>
<dbReference type="PANTHER" id="PTHR30055:SF238">
    <property type="entry name" value="MYCOFACTOCIN BIOSYNTHESIS TRANSCRIPTIONAL REGULATOR MFTR-RELATED"/>
    <property type="match status" value="1"/>
</dbReference>
<dbReference type="PANTHER" id="PTHR30055">
    <property type="entry name" value="HTH-TYPE TRANSCRIPTIONAL REGULATOR RUTR"/>
    <property type="match status" value="1"/>
</dbReference>
<feature type="region of interest" description="Disordered" evidence="5">
    <location>
        <begin position="1"/>
        <end position="20"/>
    </location>
</feature>
<feature type="compositionally biased region" description="Basic and acidic residues" evidence="5">
    <location>
        <begin position="1"/>
        <end position="10"/>
    </location>
</feature>
<dbReference type="EMBL" id="SHLA01000001">
    <property type="protein sequence ID" value="RZU62902.1"/>
    <property type="molecule type" value="Genomic_DNA"/>
</dbReference>
<dbReference type="PRINTS" id="PR00455">
    <property type="entry name" value="HTHTETR"/>
</dbReference>
<name>A0A4Q8AF30_9MICC</name>
<proteinExistence type="predicted"/>
<evidence type="ECO:0000313" key="7">
    <source>
        <dbReference type="EMBL" id="RZU62902.1"/>
    </source>
</evidence>
<dbReference type="RefSeq" id="WP_130451414.1">
    <property type="nucleotide sequence ID" value="NZ_SHLA01000001.1"/>
</dbReference>
<sequence length="217" mass="23371">MSAAKQHDDAASAGRDVKRRPARTNATRLKIFSASLTLIGERGHHAVTVDEIAAAAGISKGSVYYNFGSKSELIGQLLRFGTDILLERLREPSGAATAREELAGMVRGALLFIDDYPAFAQLWISEMWHSPSDWREELIELRGQVLGVVRDAVRRSFLERGVAPESVPAGVVDVTASALFGATLILGQDRQVFTVEHDIDTCVRTVLGSLDAAPAAG</sequence>
<evidence type="ECO:0000313" key="8">
    <source>
        <dbReference type="Proteomes" id="UP000292685"/>
    </source>
</evidence>
<evidence type="ECO:0000256" key="4">
    <source>
        <dbReference type="PROSITE-ProRule" id="PRU00335"/>
    </source>
</evidence>
<reference evidence="7 8" key="1">
    <citation type="submission" date="2019-02" db="EMBL/GenBank/DDBJ databases">
        <title>Sequencing the genomes of 1000 actinobacteria strains.</title>
        <authorList>
            <person name="Klenk H.-P."/>
        </authorList>
    </citation>
    <scope>NUCLEOTIDE SEQUENCE [LARGE SCALE GENOMIC DNA]</scope>
    <source>
        <strain evidence="7 8">DSM 17364</strain>
    </source>
</reference>
<dbReference type="Pfam" id="PF00440">
    <property type="entry name" value="TetR_N"/>
    <property type="match status" value="1"/>
</dbReference>
<keyword evidence="1" id="KW-0805">Transcription regulation</keyword>
<keyword evidence="3" id="KW-0804">Transcription</keyword>
<evidence type="ECO:0000259" key="6">
    <source>
        <dbReference type="PROSITE" id="PS50977"/>
    </source>
</evidence>
<gene>
    <name evidence="7" type="ORF">EV380_2507</name>
</gene>
<dbReference type="InterPro" id="IPR050109">
    <property type="entry name" value="HTH-type_TetR-like_transc_reg"/>
</dbReference>
<dbReference type="PROSITE" id="PS50977">
    <property type="entry name" value="HTH_TETR_2"/>
    <property type="match status" value="1"/>
</dbReference>
<dbReference type="OrthoDB" id="3172830at2"/>
<feature type="domain" description="HTH tetR-type" evidence="6">
    <location>
        <begin position="25"/>
        <end position="85"/>
    </location>
</feature>
<dbReference type="InterPro" id="IPR036271">
    <property type="entry name" value="Tet_transcr_reg_TetR-rel_C_sf"/>
</dbReference>
<dbReference type="GO" id="GO:0000976">
    <property type="term" value="F:transcription cis-regulatory region binding"/>
    <property type="evidence" value="ECO:0007669"/>
    <property type="project" value="TreeGrafter"/>
</dbReference>
<dbReference type="Gene3D" id="1.10.10.60">
    <property type="entry name" value="Homeodomain-like"/>
    <property type="match status" value="1"/>
</dbReference>
<evidence type="ECO:0000256" key="3">
    <source>
        <dbReference type="ARBA" id="ARBA00023163"/>
    </source>
</evidence>